<protein>
    <submittedName>
        <fullName evidence="1">Uncharacterized protein</fullName>
    </submittedName>
</protein>
<dbReference type="Proteomes" id="UP000326198">
    <property type="component" value="Unassembled WGS sequence"/>
</dbReference>
<organism evidence="1 2">
    <name type="scientific">Aspergillus bertholletiae</name>
    <dbReference type="NCBI Taxonomy" id="1226010"/>
    <lineage>
        <taxon>Eukaryota</taxon>
        <taxon>Fungi</taxon>
        <taxon>Dikarya</taxon>
        <taxon>Ascomycota</taxon>
        <taxon>Pezizomycotina</taxon>
        <taxon>Eurotiomycetes</taxon>
        <taxon>Eurotiomycetidae</taxon>
        <taxon>Eurotiales</taxon>
        <taxon>Aspergillaceae</taxon>
        <taxon>Aspergillus</taxon>
        <taxon>Aspergillus subgen. Circumdati</taxon>
    </lineage>
</organism>
<reference evidence="1 2" key="1">
    <citation type="submission" date="2019-04" db="EMBL/GenBank/DDBJ databases">
        <title>Friends and foes A comparative genomics studyof 23 Aspergillus species from section Flavi.</title>
        <authorList>
            <consortium name="DOE Joint Genome Institute"/>
            <person name="Kjaerbolling I."/>
            <person name="Vesth T."/>
            <person name="Frisvad J.C."/>
            <person name="Nybo J.L."/>
            <person name="Theobald S."/>
            <person name="Kildgaard S."/>
            <person name="Isbrandt T."/>
            <person name="Kuo A."/>
            <person name="Sato A."/>
            <person name="Lyhne E.K."/>
            <person name="Kogle M.E."/>
            <person name="Wiebenga A."/>
            <person name="Kun R.S."/>
            <person name="Lubbers R.J."/>
            <person name="Makela M.R."/>
            <person name="Barry K."/>
            <person name="Chovatia M."/>
            <person name="Clum A."/>
            <person name="Daum C."/>
            <person name="Haridas S."/>
            <person name="He G."/>
            <person name="LaButti K."/>
            <person name="Lipzen A."/>
            <person name="Mondo S."/>
            <person name="Riley R."/>
            <person name="Salamov A."/>
            <person name="Simmons B.A."/>
            <person name="Magnuson J.K."/>
            <person name="Henrissat B."/>
            <person name="Mortensen U.H."/>
            <person name="Larsen T.O."/>
            <person name="Devries R.P."/>
            <person name="Grigoriev I.V."/>
            <person name="Machida M."/>
            <person name="Baker S.E."/>
            <person name="Andersen M.R."/>
        </authorList>
    </citation>
    <scope>NUCLEOTIDE SEQUENCE [LARGE SCALE GENOMIC DNA]</scope>
    <source>
        <strain evidence="1 2">IBT 29228</strain>
    </source>
</reference>
<keyword evidence="2" id="KW-1185">Reference proteome</keyword>
<proteinExistence type="predicted"/>
<dbReference type="Gene3D" id="2.170.150.70">
    <property type="match status" value="1"/>
</dbReference>
<dbReference type="SUPFAM" id="SSF51316">
    <property type="entry name" value="Mss4-like"/>
    <property type="match status" value="1"/>
</dbReference>
<sequence length="253" mass="29449">MAEPQSYTGGCHCGQVKYAFSLSPPLEEQEVVQCNCETLLSVLTEQSWLWDSEELNQITFDKDGTGRLICRGELSVWIAAEFDWKIQNSECLDQCLHISGGYPPRRPSLLSQFTLEMTLTKRRIPKLGDADMQEYRINEELLSDAAFLPKQYVIKLETDRFLSGFDYRTRHVTGRFIPGFDRREHLKWSPKYALRMVFDKSPYPLREEWKSPDGAPGDFEFSEWKESTCQQLHKQSGWWKTIFSKILRRLGGC</sequence>
<accession>A0A5N7B428</accession>
<name>A0A5N7B428_9EURO</name>
<gene>
    <name evidence="1" type="ORF">BDV26DRAFT_294361</name>
</gene>
<dbReference type="OrthoDB" id="2935237at2759"/>
<evidence type="ECO:0000313" key="1">
    <source>
        <dbReference type="EMBL" id="KAE8376129.1"/>
    </source>
</evidence>
<dbReference type="EMBL" id="ML736246">
    <property type="protein sequence ID" value="KAE8376129.1"/>
    <property type="molecule type" value="Genomic_DNA"/>
</dbReference>
<evidence type="ECO:0000313" key="2">
    <source>
        <dbReference type="Proteomes" id="UP000326198"/>
    </source>
</evidence>
<dbReference type="AlphaFoldDB" id="A0A5N7B428"/>
<dbReference type="InterPro" id="IPR011057">
    <property type="entry name" value="Mss4-like_sf"/>
</dbReference>